<evidence type="ECO:0000313" key="2">
    <source>
        <dbReference type="EMBL" id="KAB1271312.1"/>
    </source>
</evidence>
<keyword evidence="3" id="KW-1185">Reference proteome</keyword>
<comment type="caution">
    <text evidence="2">The sequence shown here is derived from an EMBL/GenBank/DDBJ whole genome shotgun (WGS) entry which is preliminary data.</text>
</comment>
<dbReference type="Proteomes" id="UP000299084">
    <property type="component" value="Unassembled WGS sequence"/>
</dbReference>
<feature type="compositionally biased region" description="Basic and acidic residues" evidence="1">
    <location>
        <begin position="897"/>
        <end position="906"/>
    </location>
</feature>
<feature type="region of interest" description="Disordered" evidence="1">
    <location>
        <begin position="1653"/>
        <end position="1685"/>
    </location>
</feature>
<sequence length="1953" mass="209672">MPRRRASPLLPPQASRSLVRLDSGSNMSLKATRPCPCPDTLRLFPCQSSVRGEWGRPLGSAGALPGDRNHPIVSRRQLLLEAASAWLRAAVGIGVLTPNYAGLCLWQWRGLLVRGPSLRCVVPQPPGGNPLPPLQGRKLSVSCLLTCPGAERCQEPWPLFSAHGPWATASLKGPFGVSSPPLANRGPRRVRRGWWPSHHSWAALTRMASGSIGVIYCTRWAHTLMKSPVVWHQGLPGDCFSSARAVSVHHTRLEHKAEPPCSLLCCAVGRRPGSISHVLQMDWLVLAGRRGGHSQSCTCPSPGPGRTPLTPSQAVLDAGPGPSSPFPPGVLLSLRNDGHAWASGEEVRGVGLCQSPHWADLTNKGQVGVEDQGCAHAHMRGSPRPITPDFLSASFSCGNPWEIMRLGRALVGRLACLLLSCHSVLEHHVSPVEGRILPGAQCCGPVIQMLLTASNSGPGQPPLDEKTLFCGDKATWAEAAQRSVFGAGVVADVVTQQRRQNFSMMQLGKLWANTCARVCPKARTAGSGEVGLAWGQMGLAWSVGVPLTSWVALGKSLSLSGPLCPLLQHKEQAWRTVCPRGTVALGWIEGSSTLPGGLRKGWEAGAEGGECRALPYSTLKWPCPALGTQGAQGVASDHAGGMRGSSCGAADCWQGSGRCVCPGSHCIKWLSRQPLELTAQEGRGGTRTQPWFEWLGSATYSDPVLREALVPASKGGAGERPCSDVRVPQGLLSLPEDQLMDYLEALSRNLDILVTCCGPCGRGGEGLGCNEEARLALLVVSGWGCRDRLCGATSPGSLLRAAVLYSMTGWCICTHTSPEQALLGPALGGGPRVTQNSSNELDPRAEPGQVWNSRGRMLFQSCPVLGAWQPPSHTATAWELQTQPRPPREPSGPSDSRQQRRWETSVRETLSLPLRSLQVTEGSGGSTASVPPAPSRWSGRVLRGSGLVPPFGHRLPSTGCVSAPVGSQAAAVDRTISSGLLEAATWTHRHTETWAVKKMKAGQTRTDTWCPRRSVPGVWQRGPWALGGFSLTCAGLGPFAGVQRSSVVGLGMVRQPQLRLRLSWSGEERHGRKMIPGQEANLFGWIVAGMECDRPESQLERQDEQGGGVWNLSLARGRGAGSTPGQGEKAVFLYLVALEPCRLNRLGPETSGNSLPGSCRPTGRGCLLADLTPVRPLSSETMGPSALVWVTCLVILLPTLSLLFRNEDGLVHVEIPSPEPSTSCGLGPGLFYSLSGVQGRPWGARPMPSSQMSTQGGHGAEDWVGASLPSLAMVGPWWDRSDLDTSPRLLKQCLRLSTRGRNGGNEGHLPSRTFLTARALERPCRVGLAQSWPAGKRKMQAEHGPHPRAAGLAFVLVRWSPLFFLCGFSPSLPGPPLTLSPVPVLGGAGEATLVTEQDLGGSKAQLELCSCGQCLPGVVTAITSNHVAQSRETTPCLFVYCSLRLLSRYQRDTWFSKLRMFTKGLGTVILTVRNVGVMSRGLPDCLRLCRAQPGPLCGSPALLNWQMRRSLSSGSPGPWCRELLHVSQGTKARCLFKMKPCSPSGLALEAFAGLPVQSQRSHPWRMGGPGGSHPSRPTPREFTLARDPEVSLLARCVPAPEADNQLGSRPTPEKSAGIRARRPRPAAQECGRKVLSTTKSHFHQCCWRGPCSEAGDGRQDQCAPPSRVSRPTGDPLLPTSSAGAAVPRAPLRRHEGYLRPRSRKTFCCLGVEGWGVCISPSPGLGETDVPGEFWGPWEGPDDNMKLQALLQHSLCTGCHSKCLPCLSSLNAHTRQVWDLNPGARAPHRLGRYREQGLKAGDFLGRDRERGWSPACALYLPAPQPCLWPTPTNSFMPENAAFHRHAWGLTPCKAAFEKHRGDPLTSVLGSMAWDPCRGDPGLLVLICPGVAQCGATWKMARPPHLPTCAFPLHWTVCWVRPGTDLALCLWEVKRLRSRLAESKAFGRRQNLVQI</sequence>
<dbReference type="EMBL" id="JWIN03000011">
    <property type="protein sequence ID" value="KAB1271312.1"/>
    <property type="molecule type" value="Genomic_DNA"/>
</dbReference>
<feature type="region of interest" description="Disordered" evidence="1">
    <location>
        <begin position="1559"/>
        <end position="1581"/>
    </location>
</feature>
<evidence type="ECO:0000313" key="3">
    <source>
        <dbReference type="Proteomes" id="UP000299084"/>
    </source>
</evidence>
<organism evidence="2 3">
    <name type="scientific">Camelus dromedarius</name>
    <name type="common">Dromedary</name>
    <name type="synonym">Arabian camel</name>
    <dbReference type="NCBI Taxonomy" id="9838"/>
    <lineage>
        <taxon>Eukaryota</taxon>
        <taxon>Metazoa</taxon>
        <taxon>Chordata</taxon>
        <taxon>Craniata</taxon>
        <taxon>Vertebrata</taxon>
        <taxon>Euteleostomi</taxon>
        <taxon>Mammalia</taxon>
        <taxon>Eutheria</taxon>
        <taxon>Laurasiatheria</taxon>
        <taxon>Artiodactyla</taxon>
        <taxon>Tylopoda</taxon>
        <taxon>Camelidae</taxon>
        <taxon>Camelus</taxon>
    </lineage>
</organism>
<feature type="compositionally biased region" description="Polar residues" evidence="1">
    <location>
        <begin position="917"/>
        <end position="929"/>
    </location>
</feature>
<feature type="region of interest" description="Disordered" evidence="1">
    <location>
        <begin position="1599"/>
        <end position="1631"/>
    </location>
</feature>
<accession>A0A5N4DJI5</accession>
<name>A0A5N4DJI5_CAMDR</name>
<evidence type="ECO:0000256" key="1">
    <source>
        <dbReference type="SAM" id="MobiDB-lite"/>
    </source>
</evidence>
<proteinExistence type="predicted"/>
<reference evidence="2 3" key="1">
    <citation type="journal article" date="2019" name="Mol. Ecol. Resour.">
        <title>Improving Illumina assemblies with Hi-C and long reads: an example with the North African dromedary.</title>
        <authorList>
            <person name="Elbers J.P."/>
            <person name="Rogers M.F."/>
            <person name="Perelman P.L."/>
            <person name="Proskuryakova A.A."/>
            <person name="Serdyukova N.A."/>
            <person name="Johnson W.E."/>
            <person name="Horin P."/>
            <person name="Corander J."/>
            <person name="Murphy D."/>
            <person name="Burger P.A."/>
        </authorList>
    </citation>
    <scope>NUCLEOTIDE SEQUENCE [LARGE SCALE GENOMIC DNA]</scope>
    <source>
        <strain evidence="2">Drom800</strain>
        <tissue evidence="2">Blood</tissue>
    </source>
</reference>
<protein>
    <submittedName>
        <fullName evidence="2">Uncharacterized protein</fullName>
    </submittedName>
</protein>
<feature type="region of interest" description="Disordered" evidence="1">
    <location>
        <begin position="825"/>
        <end position="849"/>
    </location>
</feature>
<gene>
    <name evidence="2" type="ORF">Cadr_000009699</name>
</gene>
<feature type="region of interest" description="Disordered" evidence="1">
    <location>
        <begin position="879"/>
        <end position="937"/>
    </location>
</feature>